<organism evidence="3 4">
    <name type="scientific">Sporormia fimetaria CBS 119925</name>
    <dbReference type="NCBI Taxonomy" id="1340428"/>
    <lineage>
        <taxon>Eukaryota</taxon>
        <taxon>Fungi</taxon>
        <taxon>Dikarya</taxon>
        <taxon>Ascomycota</taxon>
        <taxon>Pezizomycotina</taxon>
        <taxon>Dothideomycetes</taxon>
        <taxon>Pleosporomycetidae</taxon>
        <taxon>Pleosporales</taxon>
        <taxon>Sporormiaceae</taxon>
        <taxon>Sporormia</taxon>
    </lineage>
</organism>
<feature type="compositionally biased region" description="Basic and acidic residues" evidence="1">
    <location>
        <begin position="372"/>
        <end position="421"/>
    </location>
</feature>
<dbReference type="Pfam" id="PF26118">
    <property type="entry name" value="DUF8035"/>
    <property type="match status" value="1"/>
</dbReference>
<feature type="compositionally biased region" description="Basic and acidic residues" evidence="1">
    <location>
        <begin position="581"/>
        <end position="623"/>
    </location>
</feature>
<feature type="compositionally biased region" description="Polar residues" evidence="1">
    <location>
        <begin position="224"/>
        <end position="237"/>
    </location>
</feature>
<feature type="compositionally biased region" description="Basic and acidic residues" evidence="1">
    <location>
        <begin position="447"/>
        <end position="493"/>
    </location>
</feature>
<feature type="region of interest" description="Disordered" evidence="1">
    <location>
        <begin position="442"/>
        <end position="722"/>
    </location>
</feature>
<feature type="region of interest" description="Disordered" evidence="1">
    <location>
        <begin position="1"/>
        <end position="135"/>
    </location>
</feature>
<reference evidence="3" key="1">
    <citation type="journal article" date="2020" name="Stud. Mycol.">
        <title>101 Dothideomycetes genomes: a test case for predicting lifestyles and emergence of pathogens.</title>
        <authorList>
            <person name="Haridas S."/>
            <person name="Albert R."/>
            <person name="Binder M."/>
            <person name="Bloem J."/>
            <person name="Labutti K."/>
            <person name="Salamov A."/>
            <person name="Andreopoulos B."/>
            <person name="Baker S."/>
            <person name="Barry K."/>
            <person name="Bills G."/>
            <person name="Bluhm B."/>
            <person name="Cannon C."/>
            <person name="Castanera R."/>
            <person name="Culley D."/>
            <person name="Daum C."/>
            <person name="Ezra D."/>
            <person name="Gonzalez J."/>
            <person name="Henrissat B."/>
            <person name="Kuo A."/>
            <person name="Liang C."/>
            <person name="Lipzen A."/>
            <person name="Lutzoni F."/>
            <person name="Magnuson J."/>
            <person name="Mondo S."/>
            <person name="Nolan M."/>
            <person name="Ohm R."/>
            <person name="Pangilinan J."/>
            <person name="Park H.-J."/>
            <person name="Ramirez L."/>
            <person name="Alfaro M."/>
            <person name="Sun H."/>
            <person name="Tritt A."/>
            <person name="Yoshinaga Y."/>
            <person name="Zwiers L.-H."/>
            <person name="Turgeon B."/>
            <person name="Goodwin S."/>
            <person name="Spatafora J."/>
            <person name="Crous P."/>
            <person name="Grigoriev I."/>
        </authorList>
    </citation>
    <scope>NUCLEOTIDE SEQUENCE</scope>
    <source>
        <strain evidence="3">CBS 119925</strain>
    </source>
</reference>
<feature type="compositionally biased region" description="Low complexity" evidence="1">
    <location>
        <begin position="63"/>
        <end position="72"/>
    </location>
</feature>
<dbReference type="PANTHER" id="PTHR42081:SF1">
    <property type="entry name" value="ZINC FINGER PROTEIN DHHC DOMAIN CONTAINING PROTEIN"/>
    <property type="match status" value="1"/>
</dbReference>
<feature type="compositionally biased region" description="Basic and acidic residues" evidence="1">
    <location>
        <begin position="164"/>
        <end position="186"/>
    </location>
</feature>
<dbReference type="AlphaFoldDB" id="A0A6A6UXS7"/>
<feature type="compositionally biased region" description="Basic and acidic residues" evidence="1">
    <location>
        <begin position="765"/>
        <end position="777"/>
    </location>
</feature>
<name>A0A6A6UXS7_9PLEO</name>
<dbReference type="PANTHER" id="PTHR42081">
    <property type="entry name" value="ZINC FINGER PROTEIN DHHC DOMAIN CONTAINING PROTEIN"/>
    <property type="match status" value="1"/>
</dbReference>
<feature type="compositionally biased region" description="Low complexity" evidence="1">
    <location>
        <begin position="1"/>
        <end position="13"/>
    </location>
</feature>
<feature type="compositionally biased region" description="Basic and acidic residues" evidence="1">
    <location>
        <begin position="818"/>
        <end position="837"/>
    </location>
</feature>
<gene>
    <name evidence="3" type="ORF">M011DRAFT_497090</name>
</gene>
<feature type="compositionally biased region" description="Basic and acidic residues" evidence="1">
    <location>
        <begin position="308"/>
        <end position="320"/>
    </location>
</feature>
<protein>
    <recommendedName>
        <fullName evidence="2">DUF8035 domain-containing protein</fullName>
    </recommendedName>
</protein>
<feature type="domain" description="DUF8035" evidence="2">
    <location>
        <begin position="722"/>
        <end position="776"/>
    </location>
</feature>
<dbReference type="EMBL" id="MU006600">
    <property type="protein sequence ID" value="KAF2743078.1"/>
    <property type="molecule type" value="Genomic_DNA"/>
</dbReference>
<evidence type="ECO:0000256" key="1">
    <source>
        <dbReference type="SAM" id="MobiDB-lite"/>
    </source>
</evidence>
<feature type="region of interest" description="Disordered" evidence="1">
    <location>
        <begin position="349"/>
        <end position="428"/>
    </location>
</feature>
<feature type="region of interest" description="Disordered" evidence="1">
    <location>
        <begin position="765"/>
        <end position="837"/>
    </location>
</feature>
<evidence type="ECO:0000313" key="4">
    <source>
        <dbReference type="Proteomes" id="UP000799440"/>
    </source>
</evidence>
<dbReference type="InterPro" id="IPR058348">
    <property type="entry name" value="DUF8035"/>
</dbReference>
<feature type="compositionally biased region" description="Basic and acidic residues" evidence="1">
    <location>
        <begin position="506"/>
        <end position="539"/>
    </location>
</feature>
<evidence type="ECO:0000259" key="2">
    <source>
        <dbReference type="Pfam" id="PF26118"/>
    </source>
</evidence>
<proteinExistence type="predicted"/>
<evidence type="ECO:0000313" key="3">
    <source>
        <dbReference type="EMBL" id="KAF2743078.1"/>
    </source>
</evidence>
<accession>A0A6A6UXS7</accession>
<feature type="compositionally biased region" description="Basic and acidic residues" evidence="1">
    <location>
        <begin position="265"/>
        <end position="288"/>
    </location>
</feature>
<feature type="region of interest" description="Disordered" evidence="1">
    <location>
        <begin position="164"/>
        <end position="320"/>
    </location>
</feature>
<feature type="compositionally biased region" description="Basic and acidic residues" evidence="1">
    <location>
        <begin position="783"/>
        <end position="809"/>
    </location>
</feature>
<keyword evidence="4" id="KW-1185">Reference proteome</keyword>
<sequence>MDARYYRPASPRYRIAHPARASTGTFQDPYSDAAYYGRTSPRTSGDRLIVPASSHSHHHHHYTPSSSSGSRSSGHKYDSYSGRPRRNTLTDGDRASRPLVKELAPKVLPIRVPGTHHHHHQHLEPQPSPLSRSFESRPETYITHAPRGSHTRIYSIDDHSRQAELIADREIEPSRRDSRDRRDSKRYQSKPSSRATELNEEGYSYTDPAAMYRDTEPAWRRTRSGSTDRSARPTSMTFDRGPKLCNRDLGPPPSTRGFDKIYSGSHRDPPYRSPSLERSRDPTKHDSYPDTGLGRSASTRQKPPTVHQEPRRDAFSEDYARRGWDARTSATNRFEDRDVATRGFGIAAGDHPVTHDAHTTSRQAAWNPPESARSRPDEYANHYYAADRAEARMPDPRLPRDRGAAAYDDRPRDRERDDRTHAPISASTAAVAGVATGAAVTYGAEALKSRDRDRDRDADRERERRREWEEREQRDRADRRETRDTDRRAEDSRVPLAAAAYASTQEPDRRERDRRHDDESVTYRPRERHPEEVESDRRVRGSPSSDDASETRRRHYIDREDTRESDRRKDDKETELDPDEEYRRRIQLEAERSRRSDRETDPDREERRRRREEKDRVREELSDPRGPASNAAEPNRSRQDERSLSVFNKDLVQEPESLGSPDVEKAPASKSVQIVAPPKEPAPQPKGILRKPTEKFPEHPEPIREGVAPHKSALKGKDIPPDARWTKIDRRLVNPEALEEAKERFEERMDCVIVLRVLTKQEIQKLADRTREIREAREEEYDREERREKDRHSRGRHRDEEDRDWRGDYDETDDDDIGRDRERERDRDRPRMIEAGR</sequence>
<feature type="compositionally biased region" description="Basic and acidic residues" evidence="1">
    <location>
        <begin position="691"/>
        <end position="708"/>
    </location>
</feature>
<dbReference type="OrthoDB" id="5418088at2759"/>
<feature type="compositionally biased region" description="Basic and acidic residues" evidence="1">
    <location>
        <begin position="557"/>
        <end position="572"/>
    </location>
</feature>
<dbReference type="Proteomes" id="UP000799440">
    <property type="component" value="Unassembled WGS sequence"/>
</dbReference>
<feature type="compositionally biased region" description="Basic and acidic residues" evidence="1">
    <location>
        <begin position="91"/>
        <end position="104"/>
    </location>
</feature>